<sequence>MALDVRTEFIVKHPFVIICGCLFLILVSIAIGNCSWTYTKHMDEHYRMKLFPEEKLKLTSVSNLLNEGMSHVYTEVATRNNLFVTEYLNNHVQVKEFFLDRLTDRKPAAKLVGSTRCVQKDDQIHFLGKVLFGANNDGPQPSVGFLRNDVISQNDRLIVPLTGTYRMYSSFHHRFNCSLPERQTNADEVPLVRHAMYRFNIRLGHDQEVASTNQDHIYCKCTAFVDFQTEISTLVELLAGDEISVKLNDCSLLIHSEANYFGLSLI</sequence>
<feature type="transmembrane region" description="Helical" evidence="2">
    <location>
        <begin position="15"/>
        <end position="39"/>
    </location>
</feature>
<organism evidence="4 5">
    <name type="scientific">Dreissena polymorpha</name>
    <name type="common">Zebra mussel</name>
    <name type="synonym">Mytilus polymorpha</name>
    <dbReference type="NCBI Taxonomy" id="45954"/>
    <lineage>
        <taxon>Eukaryota</taxon>
        <taxon>Metazoa</taxon>
        <taxon>Spiralia</taxon>
        <taxon>Lophotrochozoa</taxon>
        <taxon>Mollusca</taxon>
        <taxon>Bivalvia</taxon>
        <taxon>Autobranchia</taxon>
        <taxon>Heteroconchia</taxon>
        <taxon>Euheterodonta</taxon>
        <taxon>Imparidentia</taxon>
        <taxon>Neoheterodontei</taxon>
        <taxon>Myida</taxon>
        <taxon>Dreissenoidea</taxon>
        <taxon>Dreissenidae</taxon>
        <taxon>Dreissena</taxon>
    </lineage>
</organism>
<dbReference type="GO" id="GO:0016020">
    <property type="term" value="C:membrane"/>
    <property type="evidence" value="ECO:0007669"/>
    <property type="project" value="InterPro"/>
</dbReference>
<comment type="similarity">
    <text evidence="1">Belongs to the tumor necrosis factor family.</text>
</comment>
<dbReference type="AlphaFoldDB" id="A0A9D4JNZ0"/>
<dbReference type="GO" id="GO:0006955">
    <property type="term" value="P:immune response"/>
    <property type="evidence" value="ECO:0007669"/>
    <property type="project" value="InterPro"/>
</dbReference>
<dbReference type="GO" id="GO:0005164">
    <property type="term" value="F:tumor necrosis factor receptor binding"/>
    <property type="evidence" value="ECO:0007669"/>
    <property type="project" value="InterPro"/>
</dbReference>
<dbReference type="SUPFAM" id="SSF49842">
    <property type="entry name" value="TNF-like"/>
    <property type="match status" value="1"/>
</dbReference>
<evidence type="ECO:0000256" key="2">
    <source>
        <dbReference type="SAM" id="Phobius"/>
    </source>
</evidence>
<gene>
    <name evidence="4" type="ORF">DPMN_143024</name>
</gene>
<keyword evidence="5" id="KW-1185">Reference proteome</keyword>
<proteinExistence type="inferred from homology"/>
<dbReference type="Gene3D" id="2.60.120.40">
    <property type="match status" value="1"/>
</dbReference>
<keyword evidence="2" id="KW-1133">Transmembrane helix</keyword>
<keyword evidence="2" id="KW-0812">Transmembrane</keyword>
<reference evidence="4" key="1">
    <citation type="journal article" date="2019" name="bioRxiv">
        <title>The Genome of the Zebra Mussel, Dreissena polymorpha: A Resource for Invasive Species Research.</title>
        <authorList>
            <person name="McCartney M.A."/>
            <person name="Auch B."/>
            <person name="Kono T."/>
            <person name="Mallez S."/>
            <person name="Zhang Y."/>
            <person name="Obille A."/>
            <person name="Becker A."/>
            <person name="Abrahante J.E."/>
            <person name="Garbe J."/>
            <person name="Badalamenti J.P."/>
            <person name="Herman A."/>
            <person name="Mangelson H."/>
            <person name="Liachko I."/>
            <person name="Sullivan S."/>
            <person name="Sone E.D."/>
            <person name="Koren S."/>
            <person name="Silverstein K.A.T."/>
            <person name="Beckman K.B."/>
            <person name="Gohl D.M."/>
        </authorList>
    </citation>
    <scope>NUCLEOTIDE SEQUENCE</scope>
    <source>
        <strain evidence="4">Duluth1</strain>
        <tissue evidence="4">Whole animal</tissue>
    </source>
</reference>
<dbReference type="EMBL" id="JAIWYP010000006">
    <property type="protein sequence ID" value="KAH3814522.1"/>
    <property type="molecule type" value="Genomic_DNA"/>
</dbReference>
<dbReference type="InterPro" id="IPR006052">
    <property type="entry name" value="TNF_dom"/>
</dbReference>
<evidence type="ECO:0000313" key="5">
    <source>
        <dbReference type="Proteomes" id="UP000828390"/>
    </source>
</evidence>
<evidence type="ECO:0000313" key="4">
    <source>
        <dbReference type="EMBL" id="KAH3814522.1"/>
    </source>
</evidence>
<dbReference type="InterPro" id="IPR008983">
    <property type="entry name" value="Tumour_necrosis_fac-like_dom"/>
</dbReference>
<evidence type="ECO:0000256" key="1">
    <source>
        <dbReference type="ARBA" id="ARBA00008670"/>
    </source>
</evidence>
<feature type="domain" description="THD" evidence="3">
    <location>
        <begin position="145"/>
        <end position="264"/>
    </location>
</feature>
<name>A0A9D4JNZ0_DREPO</name>
<dbReference type="OrthoDB" id="6151474at2759"/>
<evidence type="ECO:0000259" key="3">
    <source>
        <dbReference type="Pfam" id="PF00229"/>
    </source>
</evidence>
<protein>
    <recommendedName>
        <fullName evidence="3">THD domain-containing protein</fullName>
    </recommendedName>
</protein>
<comment type="caution">
    <text evidence="4">The sequence shown here is derived from an EMBL/GenBank/DDBJ whole genome shotgun (WGS) entry which is preliminary data.</text>
</comment>
<accession>A0A9D4JNZ0</accession>
<dbReference type="Proteomes" id="UP000828390">
    <property type="component" value="Unassembled WGS sequence"/>
</dbReference>
<dbReference type="Pfam" id="PF00229">
    <property type="entry name" value="TNF"/>
    <property type="match status" value="1"/>
</dbReference>
<keyword evidence="2" id="KW-0472">Membrane</keyword>
<reference evidence="4" key="2">
    <citation type="submission" date="2020-11" db="EMBL/GenBank/DDBJ databases">
        <authorList>
            <person name="McCartney M.A."/>
            <person name="Auch B."/>
            <person name="Kono T."/>
            <person name="Mallez S."/>
            <person name="Becker A."/>
            <person name="Gohl D.M."/>
            <person name="Silverstein K.A.T."/>
            <person name="Koren S."/>
            <person name="Bechman K.B."/>
            <person name="Herman A."/>
            <person name="Abrahante J.E."/>
            <person name="Garbe J."/>
        </authorList>
    </citation>
    <scope>NUCLEOTIDE SEQUENCE</scope>
    <source>
        <strain evidence="4">Duluth1</strain>
        <tissue evidence="4">Whole animal</tissue>
    </source>
</reference>